<feature type="region of interest" description="Disordered" evidence="22">
    <location>
        <begin position="31"/>
        <end position="76"/>
    </location>
</feature>
<dbReference type="GO" id="GO:0071555">
    <property type="term" value="P:cell wall organization"/>
    <property type="evidence" value="ECO:0007669"/>
    <property type="project" value="UniProtKB-KW"/>
</dbReference>
<name>A0A0H2R7E1_9AGAM</name>
<keyword evidence="14" id="KW-0325">Glycoprotein</keyword>
<evidence type="ECO:0000256" key="21">
    <source>
        <dbReference type="ARBA" id="ARBA00048494"/>
    </source>
</evidence>
<dbReference type="Proteomes" id="UP000053477">
    <property type="component" value="Unassembled WGS sequence"/>
</dbReference>
<evidence type="ECO:0000256" key="16">
    <source>
        <dbReference type="ARBA" id="ARBA00023285"/>
    </source>
</evidence>
<keyword evidence="12" id="KW-0146">Chitin degradation</keyword>
<dbReference type="InterPro" id="IPR011330">
    <property type="entry name" value="Glyco_hydro/deAcase_b/a-brl"/>
</dbReference>
<evidence type="ECO:0000256" key="17">
    <source>
        <dbReference type="ARBA" id="ARBA00023288"/>
    </source>
</evidence>
<evidence type="ECO:0000256" key="20">
    <source>
        <dbReference type="ARBA" id="ARBA00024056"/>
    </source>
</evidence>
<dbReference type="Pfam" id="PF01522">
    <property type="entry name" value="Polysacc_deac_1"/>
    <property type="match status" value="1"/>
</dbReference>
<dbReference type="GO" id="GO:0000272">
    <property type="term" value="P:polysaccharide catabolic process"/>
    <property type="evidence" value="ECO:0007669"/>
    <property type="project" value="UniProtKB-KW"/>
</dbReference>
<keyword evidence="23" id="KW-0812">Transmembrane</keyword>
<dbReference type="GO" id="GO:0006032">
    <property type="term" value="P:chitin catabolic process"/>
    <property type="evidence" value="ECO:0007669"/>
    <property type="project" value="UniProtKB-KW"/>
</dbReference>
<dbReference type="OrthoDB" id="407355at2759"/>
<dbReference type="FunFam" id="3.20.20.370:FF:000004">
    <property type="entry name" value="Related to Chitin deacetylase"/>
    <property type="match status" value="1"/>
</dbReference>
<evidence type="ECO:0000256" key="2">
    <source>
        <dbReference type="ARBA" id="ARBA00004191"/>
    </source>
</evidence>
<dbReference type="SUPFAM" id="SSF88713">
    <property type="entry name" value="Glycoside hydrolase/deacetylase"/>
    <property type="match status" value="1"/>
</dbReference>
<evidence type="ECO:0000313" key="27">
    <source>
        <dbReference type="Proteomes" id="UP000053477"/>
    </source>
</evidence>
<sequence>MKFSFVAAATAALSLSTLVSADGDRIAHARQAEKMKRVPQASSSSSSTSTLATSSKPSSTSNGISSSTTSGAPAAQTTPATVITIDPLSSITAGVATGPTLPLTTTYLPGATPPIEGAPPLPTFVFNKADWPDIDRIPPTDSDEVKEWMQELEGFDIPDLEIAVNGTCAANPQLAADAANRGWWTCGGYTRPTDITFCPDKLTWGMSFDDGPTPYTPQLLKFLTDQQLKATFFVVGSRVISFPDILREEYMSGHEISVHTWSHHTLTNLTNEQVVAELGWARKAIQDVLGITPTTMRPPFGDIDDRIRAISLAMGLQPIIWTRGPMNNQFDTNDWKVPGGEVTAPQAVQSFLDILNNATIIDTGFIVLEHDLFPQEVDLSVGYFLPAALGFTPKLDLKPIGTCQGWPETNMYLETTTNATFPYPDSPAASQATTTAQARATAVANAGGKGGSSSNGAVSRGSGVLGMVIGVVAVVAGVQMF</sequence>
<comment type="similarity">
    <text evidence="4">Belongs to the polysaccharide deacetylase family.</text>
</comment>
<reference evidence="26 27" key="1">
    <citation type="submission" date="2015-04" db="EMBL/GenBank/DDBJ databases">
        <title>Complete genome sequence of Schizopora paradoxa KUC8140, a cosmopolitan wood degrader in East Asia.</title>
        <authorList>
            <consortium name="DOE Joint Genome Institute"/>
            <person name="Min B."/>
            <person name="Park H."/>
            <person name="Jang Y."/>
            <person name="Kim J.-J."/>
            <person name="Kim K.H."/>
            <person name="Pangilinan J."/>
            <person name="Lipzen A."/>
            <person name="Riley R."/>
            <person name="Grigoriev I.V."/>
            <person name="Spatafora J.W."/>
            <person name="Choi I.-G."/>
        </authorList>
    </citation>
    <scope>NUCLEOTIDE SEQUENCE [LARGE SCALE GENOMIC DNA]</scope>
    <source>
        <strain evidence="26 27">KUC8140</strain>
    </source>
</reference>
<keyword evidence="13 23" id="KW-0472">Membrane</keyword>
<dbReference type="GO" id="GO:0004099">
    <property type="term" value="F:chitin deacetylase activity"/>
    <property type="evidence" value="ECO:0007669"/>
    <property type="project" value="UniProtKB-EC"/>
</dbReference>
<evidence type="ECO:0000256" key="11">
    <source>
        <dbReference type="ARBA" id="ARBA00022801"/>
    </source>
</evidence>
<comment type="subcellular location">
    <subcellularLocation>
        <location evidence="3">Cell membrane</location>
        <topology evidence="3">Lipid-anchor</topology>
        <topology evidence="3">GPI-anchor</topology>
    </subcellularLocation>
    <subcellularLocation>
        <location evidence="2">Secreted</location>
        <location evidence="2">Cell wall</location>
    </subcellularLocation>
</comment>
<evidence type="ECO:0000256" key="15">
    <source>
        <dbReference type="ARBA" id="ARBA00023277"/>
    </source>
</evidence>
<evidence type="ECO:0000259" key="25">
    <source>
        <dbReference type="PROSITE" id="PS51677"/>
    </source>
</evidence>
<evidence type="ECO:0000256" key="12">
    <source>
        <dbReference type="ARBA" id="ARBA00023024"/>
    </source>
</evidence>
<evidence type="ECO:0000256" key="24">
    <source>
        <dbReference type="SAM" id="SignalP"/>
    </source>
</evidence>
<protein>
    <recommendedName>
        <fullName evidence="20">chitin deacetylase</fullName>
        <ecNumber evidence="20">3.5.1.41</ecNumber>
    </recommendedName>
</protein>
<evidence type="ECO:0000256" key="4">
    <source>
        <dbReference type="ARBA" id="ARBA00010973"/>
    </source>
</evidence>
<evidence type="ECO:0000256" key="14">
    <source>
        <dbReference type="ARBA" id="ARBA00023180"/>
    </source>
</evidence>
<accession>A0A0H2R7E1</accession>
<evidence type="ECO:0000256" key="23">
    <source>
        <dbReference type="SAM" id="Phobius"/>
    </source>
</evidence>
<evidence type="ECO:0000256" key="19">
    <source>
        <dbReference type="ARBA" id="ARBA00023326"/>
    </source>
</evidence>
<keyword evidence="8" id="KW-0336">GPI-anchor</keyword>
<keyword evidence="11" id="KW-0378">Hydrolase</keyword>
<keyword evidence="17" id="KW-0449">Lipoprotein</keyword>
<evidence type="ECO:0000256" key="9">
    <source>
        <dbReference type="ARBA" id="ARBA00022723"/>
    </source>
</evidence>
<dbReference type="EC" id="3.5.1.41" evidence="20"/>
<dbReference type="EMBL" id="KQ086149">
    <property type="protein sequence ID" value="KLO07277.1"/>
    <property type="molecule type" value="Genomic_DNA"/>
</dbReference>
<organism evidence="26 27">
    <name type="scientific">Schizopora paradoxa</name>
    <dbReference type="NCBI Taxonomy" id="27342"/>
    <lineage>
        <taxon>Eukaryota</taxon>
        <taxon>Fungi</taxon>
        <taxon>Dikarya</taxon>
        <taxon>Basidiomycota</taxon>
        <taxon>Agaricomycotina</taxon>
        <taxon>Agaricomycetes</taxon>
        <taxon>Hymenochaetales</taxon>
        <taxon>Schizoporaceae</taxon>
        <taxon>Schizopora</taxon>
    </lineage>
</organism>
<evidence type="ECO:0000256" key="3">
    <source>
        <dbReference type="ARBA" id="ARBA00004609"/>
    </source>
</evidence>
<dbReference type="PROSITE" id="PS51677">
    <property type="entry name" value="NODB"/>
    <property type="match status" value="1"/>
</dbReference>
<dbReference type="InParanoid" id="A0A0H2R7E1"/>
<evidence type="ECO:0000256" key="22">
    <source>
        <dbReference type="SAM" id="MobiDB-lite"/>
    </source>
</evidence>
<keyword evidence="5" id="KW-1003">Cell membrane</keyword>
<evidence type="ECO:0000256" key="13">
    <source>
        <dbReference type="ARBA" id="ARBA00023136"/>
    </source>
</evidence>
<evidence type="ECO:0000256" key="7">
    <source>
        <dbReference type="ARBA" id="ARBA00022525"/>
    </source>
</evidence>
<dbReference type="GO" id="GO:0009272">
    <property type="term" value="P:fungal-type cell wall biogenesis"/>
    <property type="evidence" value="ECO:0007669"/>
    <property type="project" value="UniProtKB-ARBA"/>
</dbReference>
<evidence type="ECO:0000256" key="10">
    <source>
        <dbReference type="ARBA" id="ARBA00022729"/>
    </source>
</evidence>
<evidence type="ECO:0000256" key="18">
    <source>
        <dbReference type="ARBA" id="ARBA00023316"/>
    </source>
</evidence>
<dbReference type="PANTHER" id="PTHR10587:SF133">
    <property type="entry name" value="CHITIN DEACETYLASE 1-RELATED"/>
    <property type="match status" value="1"/>
</dbReference>
<feature type="transmembrane region" description="Helical" evidence="23">
    <location>
        <begin position="461"/>
        <end position="478"/>
    </location>
</feature>
<evidence type="ECO:0000313" key="26">
    <source>
        <dbReference type="EMBL" id="KLO07277.1"/>
    </source>
</evidence>
<evidence type="ECO:0000256" key="1">
    <source>
        <dbReference type="ARBA" id="ARBA00001941"/>
    </source>
</evidence>
<dbReference type="InterPro" id="IPR002509">
    <property type="entry name" value="NODB_dom"/>
</dbReference>
<keyword evidence="9" id="KW-0479">Metal-binding</keyword>
<keyword evidence="16" id="KW-0170">Cobalt</keyword>
<dbReference type="InterPro" id="IPR050248">
    <property type="entry name" value="Polysacc_deacetylase_ArnD"/>
</dbReference>
<keyword evidence="23" id="KW-1133">Transmembrane helix</keyword>
<gene>
    <name evidence="26" type="ORF">SCHPADRAFT_945400</name>
</gene>
<feature type="compositionally biased region" description="Low complexity" evidence="22">
    <location>
        <begin position="42"/>
        <end position="70"/>
    </location>
</feature>
<keyword evidence="7" id="KW-0964">Secreted</keyword>
<feature type="domain" description="NodB homology" evidence="25">
    <location>
        <begin position="202"/>
        <end position="403"/>
    </location>
</feature>
<keyword evidence="6" id="KW-0134">Cell wall</keyword>
<keyword evidence="19" id="KW-0624">Polysaccharide degradation</keyword>
<dbReference type="Gene3D" id="3.20.20.370">
    <property type="entry name" value="Glycoside hydrolase/deacetylase"/>
    <property type="match status" value="1"/>
</dbReference>
<dbReference type="AlphaFoldDB" id="A0A0H2R7E1"/>
<evidence type="ECO:0000256" key="6">
    <source>
        <dbReference type="ARBA" id="ARBA00022512"/>
    </source>
</evidence>
<evidence type="ECO:0000256" key="5">
    <source>
        <dbReference type="ARBA" id="ARBA00022475"/>
    </source>
</evidence>
<dbReference type="STRING" id="27342.A0A0H2R7E1"/>
<feature type="chain" id="PRO_5005201617" description="chitin deacetylase" evidence="24">
    <location>
        <begin position="22"/>
        <end position="481"/>
    </location>
</feature>
<dbReference type="PANTHER" id="PTHR10587">
    <property type="entry name" value="GLYCOSYL TRANSFERASE-RELATED"/>
    <property type="match status" value="1"/>
</dbReference>
<comment type="cofactor">
    <cofactor evidence="1">
        <name>Co(2+)</name>
        <dbReference type="ChEBI" id="CHEBI:48828"/>
    </cofactor>
</comment>
<feature type="signal peptide" evidence="24">
    <location>
        <begin position="1"/>
        <end position="21"/>
    </location>
</feature>
<keyword evidence="10 24" id="KW-0732">Signal</keyword>
<keyword evidence="15" id="KW-0119">Carbohydrate metabolism</keyword>
<evidence type="ECO:0000256" key="8">
    <source>
        <dbReference type="ARBA" id="ARBA00022622"/>
    </source>
</evidence>
<dbReference type="GO" id="GO:0046872">
    <property type="term" value="F:metal ion binding"/>
    <property type="evidence" value="ECO:0007669"/>
    <property type="project" value="UniProtKB-KW"/>
</dbReference>
<keyword evidence="27" id="KW-1185">Reference proteome</keyword>
<comment type="catalytic activity">
    <reaction evidence="21">
        <text>[(1-&gt;4)-N-acetyl-beta-D-glucosaminyl](n) + n H2O = chitosan + n acetate</text>
        <dbReference type="Rhea" id="RHEA:10464"/>
        <dbReference type="Rhea" id="RHEA-COMP:9593"/>
        <dbReference type="Rhea" id="RHEA-COMP:9597"/>
        <dbReference type="ChEBI" id="CHEBI:15377"/>
        <dbReference type="ChEBI" id="CHEBI:17029"/>
        <dbReference type="ChEBI" id="CHEBI:30089"/>
        <dbReference type="ChEBI" id="CHEBI:57704"/>
        <dbReference type="EC" id="3.5.1.41"/>
    </reaction>
    <physiologicalReaction direction="left-to-right" evidence="21">
        <dbReference type="Rhea" id="RHEA:10465"/>
    </physiologicalReaction>
</comment>
<dbReference type="GO" id="GO:0098552">
    <property type="term" value="C:side of membrane"/>
    <property type="evidence" value="ECO:0007669"/>
    <property type="project" value="UniProtKB-KW"/>
</dbReference>
<keyword evidence="18" id="KW-0961">Cell wall biogenesis/degradation</keyword>
<dbReference type="GO" id="GO:0005886">
    <property type="term" value="C:plasma membrane"/>
    <property type="evidence" value="ECO:0007669"/>
    <property type="project" value="UniProtKB-SubCell"/>
</dbReference>
<proteinExistence type="inferred from homology"/>